<evidence type="ECO:0000313" key="2">
    <source>
        <dbReference type="EMBL" id="VDM23037.1"/>
    </source>
</evidence>
<accession>A0A3P7F3F3</accession>
<dbReference type="Proteomes" id="UP000270924">
    <property type="component" value="Unassembled WGS sequence"/>
</dbReference>
<organism evidence="2 3">
    <name type="scientific">Wuchereria bancrofti</name>
    <dbReference type="NCBI Taxonomy" id="6293"/>
    <lineage>
        <taxon>Eukaryota</taxon>
        <taxon>Metazoa</taxon>
        <taxon>Ecdysozoa</taxon>
        <taxon>Nematoda</taxon>
        <taxon>Chromadorea</taxon>
        <taxon>Rhabditida</taxon>
        <taxon>Spirurina</taxon>
        <taxon>Spiruromorpha</taxon>
        <taxon>Filarioidea</taxon>
        <taxon>Onchocercidae</taxon>
        <taxon>Wuchereria</taxon>
    </lineage>
</organism>
<keyword evidence="1" id="KW-1133">Transmembrane helix</keyword>
<evidence type="ECO:0000313" key="3">
    <source>
        <dbReference type="Proteomes" id="UP000270924"/>
    </source>
</evidence>
<sequence length="89" mass="9984">MVMFRSPVKRVIAIWIWPVLAATFIISDWRTMKSLKTKGHVTILDAMRDENTLKQSPINGNIYAEILFQESSLGEENTVGIGSCDGVSR</sequence>
<dbReference type="EMBL" id="UYWW01013127">
    <property type="protein sequence ID" value="VDM23037.1"/>
    <property type="molecule type" value="Genomic_DNA"/>
</dbReference>
<dbReference type="AlphaFoldDB" id="A0A3P7F3F3"/>
<evidence type="ECO:0000256" key="1">
    <source>
        <dbReference type="SAM" id="Phobius"/>
    </source>
</evidence>
<keyword evidence="3" id="KW-1185">Reference proteome</keyword>
<name>A0A3P7F3F3_WUCBA</name>
<feature type="transmembrane region" description="Helical" evidence="1">
    <location>
        <begin position="12"/>
        <end position="29"/>
    </location>
</feature>
<dbReference type="InParanoid" id="A0A3P7F3F3"/>
<gene>
    <name evidence="2" type="ORF">WBA_LOCUS12788</name>
</gene>
<reference evidence="2 3" key="1">
    <citation type="submission" date="2018-11" db="EMBL/GenBank/DDBJ databases">
        <authorList>
            <consortium name="Pathogen Informatics"/>
        </authorList>
    </citation>
    <scope>NUCLEOTIDE SEQUENCE [LARGE SCALE GENOMIC DNA]</scope>
</reference>
<keyword evidence="1" id="KW-0812">Transmembrane</keyword>
<dbReference type="OrthoDB" id="5835372at2759"/>
<keyword evidence="1" id="KW-0472">Membrane</keyword>
<proteinExistence type="predicted"/>
<protein>
    <submittedName>
        <fullName evidence="2">Uncharacterized protein</fullName>
    </submittedName>
</protein>